<evidence type="ECO:0000313" key="2">
    <source>
        <dbReference type="EMBL" id="CQD17548.1"/>
    </source>
</evidence>
<protein>
    <submittedName>
        <fullName evidence="2">ESX-1 secretion-associated protein EspH</fullName>
    </submittedName>
</protein>
<dbReference type="RefSeq" id="WP_090422367.1">
    <property type="nucleotide sequence ID" value="NZ_CTEC01000002.1"/>
</dbReference>
<gene>
    <name evidence="2" type="primary">espH_2</name>
    <name evidence="2" type="ORF">BN000_03877</name>
</gene>
<dbReference type="AlphaFoldDB" id="A0A0U1DL43"/>
<evidence type="ECO:0000313" key="3">
    <source>
        <dbReference type="Proteomes" id="UP000199601"/>
    </source>
</evidence>
<reference evidence="3" key="1">
    <citation type="submission" date="2015-03" db="EMBL/GenBank/DDBJ databases">
        <authorList>
            <person name="Urmite Genomes"/>
        </authorList>
    </citation>
    <scope>NUCLEOTIDE SEQUENCE [LARGE SCALE GENOMIC DNA]</scope>
    <source>
        <strain evidence="3">CSUR P1344</strain>
    </source>
</reference>
<sequence>MGTTPNRPGDNDQGFAFLDFGDQAGPDDGAGSAFGDGYGQDSGAFLDFGDQAGQGATGRSAIDALVTSEPAPPAGTGSAPDLIDVLPTDAGVAESAPAADDVEVGPTATVVNPPETVSVTATMDGKVLRIELSPAVTNMSEAGLADEILAIADLARQRALAIQQSFVLDCFHELGIDDEGFIAEALRGGVTELPSPQQAAAAQAEVFATRYLSDEVSPPE</sequence>
<organism evidence="2 3">
    <name type="scientific">Mycobacterium europaeum</name>
    <dbReference type="NCBI Taxonomy" id="761804"/>
    <lineage>
        <taxon>Bacteria</taxon>
        <taxon>Bacillati</taxon>
        <taxon>Actinomycetota</taxon>
        <taxon>Actinomycetes</taxon>
        <taxon>Mycobacteriales</taxon>
        <taxon>Mycobacteriaceae</taxon>
        <taxon>Mycobacterium</taxon>
        <taxon>Mycobacterium simiae complex</taxon>
    </lineage>
</organism>
<feature type="region of interest" description="Disordered" evidence="1">
    <location>
        <begin position="1"/>
        <end position="52"/>
    </location>
</feature>
<accession>A0A0U1DL43</accession>
<name>A0A0U1DL43_9MYCO</name>
<keyword evidence="3" id="KW-1185">Reference proteome</keyword>
<dbReference type="Proteomes" id="UP000199601">
    <property type="component" value="Unassembled WGS sequence"/>
</dbReference>
<dbReference type="EMBL" id="CTEC01000002">
    <property type="protein sequence ID" value="CQD17548.1"/>
    <property type="molecule type" value="Genomic_DNA"/>
</dbReference>
<evidence type="ECO:0000256" key="1">
    <source>
        <dbReference type="SAM" id="MobiDB-lite"/>
    </source>
</evidence>
<proteinExistence type="predicted"/>